<dbReference type="InterPro" id="IPR021858">
    <property type="entry name" value="Fun_TF"/>
</dbReference>
<feature type="domain" description="Zn(2)-C6 fungal-type" evidence="4">
    <location>
        <begin position="11"/>
        <end position="41"/>
    </location>
</feature>
<evidence type="ECO:0000256" key="2">
    <source>
        <dbReference type="ARBA" id="ARBA00023242"/>
    </source>
</evidence>
<dbReference type="PANTHER" id="PTHR37534">
    <property type="entry name" value="TRANSCRIPTIONAL ACTIVATOR PROTEIN UGA3"/>
    <property type="match status" value="1"/>
</dbReference>
<evidence type="ECO:0000256" key="3">
    <source>
        <dbReference type="SAM" id="MobiDB-lite"/>
    </source>
</evidence>
<name>A0A8K0SX80_9HYPO</name>
<dbReference type="Gene3D" id="4.10.240.10">
    <property type="entry name" value="Zn(2)-C6 fungal-type DNA-binding domain"/>
    <property type="match status" value="1"/>
</dbReference>
<keyword evidence="2" id="KW-0539">Nucleus</keyword>
<accession>A0A8K0SX80</accession>
<dbReference type="GO" id="GO:0000981">
    <property type="term" value="F:DNA-binding transcription factor activity, RNA polymerase II-specific"/>
    <property type="evidence" value="ECO:0007669"/>
    <property type="project" value="InterPro"/>
</dbReference>
<evidence type="ECO:0000256" key="1">
    <source>
        <dbReference type="ARBA" id="ARBA00004123"/>
    </source>
</evidence>
<reference evidence="5" key="1">
    <citation type="journal article" date="2021" name="Nat. Commun.">
        <title>Genetic determinants of endophytism in the Arabidopsis root mycobiome.</title>
        <authorList>
            <person name="Mesny F."/>
            <person name="Miyauchi S."/>
            <person name="Thiergart T."/>
            <person name="Pickel B."/>
            <person name="Atanasova L."/>
            <person name="Karlsson M."/>
            <person name="Huettel B."/>
            <person name="Barry K.W."/>
            <person name="Haridas S."/>
            <person name="Chen C."/>
            <person name="Bauer D."/>
            <person name="Andreopoulos W."/>
            <person name="Pangilinan J."/>
            <person name="LaButti K."/>
            <person name="Riley R."/>
            <person name="Lipzen A."/>
            <person name="Clum A."/>
            <person name="Drula E."/>
            <person name="Henrissat B."/>
            <person name="Kohler A."/>
            <person name="Grigoriev I.V."/>
            <person name="Martin F.M."/>
            <person name="Hacquard S."/>
        </authorList>
    </citation>
    <scope>NUCLEOTIDE SEQUENCE</scope>
    <source>
        <strain evidence="5">MPI-CAGE-CH-0235</strain>
    </source>
</reference>
<dbReference type="AlphaFoldDB" id="A0A8K0SX80"/>
<sequence>MSASPSVGRLACEQCHQLKQKCTYSSPHASCNRCARLGRQCEPRRTPRRMGRPPVVRSSDGRHGTFSVLVADQRPRRHARPRDGSHGHGGVVQVWQPAHLGQPNPEHVGSSIVPRSPNDPKLKAPRYGQVASFLHTAEGFYAVHRFFILSNSFSNQLRIAVRLSVEVAPLLLSDGYVAMLAIFEWVRGPSNKLHDLAPATISLAARCLQRLSHAVSNIGDAREALAVSLMGIIMAIYNSMMYAFPGQSRSITRASLLGIKPWFPALVAESDVQCLPLSLVQMDTSECLLRREVPIIRMHHTDRPIVDTYTGLALPLQPLLYDLCVVSYRCKMRGFRYASSGQRDPYADIERSIRLWKPCMPPELRDRFSEDETTRLMGQARLFRLAALLIIHRLRYPLGVEDEAAQALADEILDKLRPFTMVPLHEATGLCLDLPVLVAMIERMEEGIAMYKAFNPIRFRLEQDEKALCDFPRFLREEKEAGSQKLWFDAVDSTRFPATFIA</sequence>
<dbReference type="PROSITE" id="PS00463">
    <property type="entry name" value="ZN2_CY6_FUNGAL_1"/>
    <property type="match status" value="1"/>
</dbReference>
<keyword evidence="6" id="KW-1185">Reference proteome</keyword>
<dbReference type="Proteomes" id="UP000813444">
    <property type="component" value="Unassembled WGS sequence"/>
</dbReference>
<dbReference type="GO" id="GO:0005634">
    <property type="term" value="C:nucleus"/>
    <property type="evidence" value="ECO:0007669"/>
    <property type="project" value="UniProtKB-SubCell"/>
</dbReference>
<dbReference type="CDD" id="cd00067">
    <property type="entry name" value="GAL4"/>
    <property type="match status" value="1"/>
</dbReference>
<evidence type="ECO:0000259" key="4">
    <source>
        <dbReference type="PROSITE" id="PS50048"/>
    </source>
</evidence>
<dbReference type="PANTHER" id="PTHR37534:SF46">
    <property type="entry name" value="ZN(II)2CYS6 TRANSCRIPTION FACTOR (EUROFUNG)"/>
    <property type="match status" value="1"/>
</dbReference>
<dbReference type="OrthoDB" id="4137815at2759"/>
<dbReference type="Pfam" id="PF00172">
    <property type="entry name" value="Zn_clus"/>
    <property type="match status" value="1"/>
</dbReference>
<gene>
    <name evidence="5" type="ORF">B0I35DRAFT_164599</name>
</gene>
<dbReference type="Pfam" id="PF11951">
    <property type="entry name" value="Fungal_trans_2"/>
    <property type="match status" value="1"/>
</dbReference>
<comment type="subcellular location">
    <subcellularLocation>
        <location evidence="1">Nucleus</location>
    </subcellularLocation>
</comment>
<proteinExistence type="predicted"/>
<dbReference type="InterPro" id="IPR001138">
    <property type="entry name" value="Zn2Cys6_DnaBD"/>
</dbReference>
<evidence type="ECO:0000313" key="5">
    <source>
        <dbReference type="EMBL" id="KAH7324565.1"/>
    </source>
</evidence>
<comment type="caution">
    <text evidence="5">The sequence shown here is derived from an EMBL/GenBank/DDBJ whole genome shotgun (WGS) entry which is preliminary data.</text>
</comment>
<dbReference type="PROSITE" id="PS50048">
    <property type="entry name" value="ZN2_CY6_FUNGAL_2"/>
    <property type="match status" value="1"/>
</dbReference>
<dbReference type="SMART" id="SM00066">
    <property type="entry name" value="GAL4"/>
    <property type="match status" value="1"/>
</dbReference>
<protein>
    <recommendedName>
        <fullName evidence="4">Zn(2)-C6 fungal-type domain-containing protein</fullName>
    </recommendedName>
</protein>
<feature type="region of interest" description="Disordered" evidence="3">
    <location>
        <begin position="44"/>
        <end position="121"/>
    </location>
</feature>
<dbReference type="InterPro" id="IPR036864">
    <property type="entry name" value="Zn2-C6_fun-type_DNA-bd_sf"/>
</dbReference>
<evidence type="ECO:0000313" key="6">
    <source>
        <dbReference type="Proteomes" id="UP000813444"/>
    </source>
</evidence>
<dbReference type="EMBL" id="JAGPNK010000003">
    <property type="protein sequence ID" value="KAH7324565.1"/>
    <property type="molecule type" value="Genomic_DNA"/>
</dbReference>
<dbReference type="SUPFAM" id="SSF57701">
    <property type="entry name" value="Zn2/Cys6 DNA-binding domain"/>
    <property type="match status" value="1"/>
</dbReference>
<dbReference type="GO" id="GO:0008270">
    <property type="term" value="F:zinc ion binding"/>
    <property type="evidence" value="ECO:0007669"/>
    <property type="project" value="InterPro"/>
</dbReference>
<organism evidence="5 6">
    <name type="scientific">Stachybotrys elegans</name>
    <dbReference type="NCBI Taxonomy" id="80388"/>
    <lineage>
        <taxon>Eukaryota</taxon>
        <taxon>Fungi</taxon>
        <taxon>Dikarya</taxon>
        <taxon>Ascomycota</taxon>
        <taxon>Pezizomycotina</taxon>
        <taxon>Sordariomycetes</taxon>
        <taxon>Hypocreomycetidae</taxon>
        <taxon>Hypocreales</taxon>
        <taxon>Stachybotryaceae</taxon>
        <taxon>Stachybotrys</taxon>
    </lineage>
</organism>